<name>A0A3E0X361_9GAMM</name>
<gene>
    <name evidence="2" type="ORF">CAL65_03165</name>
</gene>
<comment type="caution">
    <text evidence="2">The sequence shown here is derived from an EMBL/GenBank/DDBJ whole genome shotgun (WGS) entry which is preliminary data.</text>
</comment>
<dbReference type="AlphaFoldDB" id="A0A3E0X361"/>
<organism evidence="2 3">
    <name type="scientific">Alkalilimnicola ehrlichii</name>
    <dbReference type="NCBI Taxonomy" id="351052"/>
    <lineage>
        <taxon>Bacteria</taxon>
        <taxon>Pseudomonadati</taxon>
        <taxon>Pseudomonadota</taxon>
        <taxon>Gammaproteobacteria</taxon>
        <taxon>Chromatiales</taxon>
        <taxon>Ectothiorhodospiraceae</taxon>
        <taxon>Alkalilimnicola</taxon>
    </lineage>
</organism>
<keyword evidence="3" id="KW-1185">Reference proteome</keyword>
<evidence type="ECO:0000313" key="2">
    <source>
        <dbReference type="EMBL" id="RFA38915.1"/>
    </source>
</evidence>
<accession>A0A3E0X361</accession>
<evidence type="ECO:0000256" key="1">
    <source>
        <dbReference type="SAM" id="MobiDB-lite"/>
    </source>
</evidence>
<protein>
    <submittedName>
        <fullName evidence="2">Uncharacterized protein</fullName>
    </submittedName>
</protein>
<evidence type="ECO:0000313" key="3">
    <source>
        <dbReference type="Proteomes" id="UP000256763"/>
    </source>
</evidence>
<proteinExistence type="predicted"/>
<reference evidence="3" key="1">
    <citation type="submission" date="2017-05" db="EMBL/GenBank/DDBJ databases">
        <authorList>
            <person name="Sharma S."/>
            <person name="Sidhu C."/>
            <person name="Pinnaka A.K."/>
        </authorList>
    </citation>
    <scope>NUCLEOTIDE SEQUENCE [LARGE SCALE GENOMIC DNA]</scope>
    <source>
        <strain evidence="3">AK93</strain>
    </source>
</reference>
<dbReference type="OrthoDB" id="8481513at2"/>
<dbReference type="RefSeq" id="WP_116300934.1">
    <property type="nucleotide sequence ID" value="NZ_NFZV01000002.1"/>
</dbReference>
<dbReference type="EMBL" id="NFZW01000002">
    <property type="protein sequence ID" value="RFA38915.1"/>
    <property type="molecule type" value="Genomic_DNA"/>
</dbReference>
<feature type="region of interest" description="Disordered" evidence="1">
    <location>
        <begin position="132"/>
        <end position="158"/>
    </location>
</feature>
<dbReference type="Proteomes" id="UP000256763">
    <property type="component" value="Unassembled WGS sequence"/>
</dbReference>
<sequence>MNKIQRQQCEQLRALPSTEAAAWLMDKYGVGQTNWGEAFILLPHRSWSREDQIRLARYYFQKMPFAQSRPYEVFASFMSLPLLVQVLGECMPRAKADIELVRYYLAPVLKKKARSAAEVQLVEIFLSEGAASAQPGAEPDGPPAAGPRVSFGVRQPKS</sequence>